<name>A0A846U400_9MICC</name>
<feature type="domain" description="N-acetyltransferase" evidence="1">
    <location>
        <begin position="22"/>
        <end position="109"/>
    </location>
</feature>
<dbReference type="SUPFAM" id="SSF55729">
    <property type="entry name" value="Acyl-CoA N-acyltransferases (Nat)"/>
    <property type="match status" value="1"/>
</dbReference>
<sequence length="109" mass="12568">MSTENTEYTEPQVREDPELKLTDNQEKNRVELWNGQTFIGFVAVERRNDGAVELQHTIIDERFSRQGYARTLITLVLDSCRASGTLIHPTCTYVQDYLKRFPQYAGLVA</sequence>
<dbReference type="Proteomes" id="UP000521379">
    <property type="component" value="Unassembled WGS sequence"/>
</dbReference>
<protein>
    <submittedName>
        <fullName evidence="2">N-acetyltransferase</fullName>
    </submittedName>
</protein>
<dbReference type="EMBL" id="JAAVUN010000009">
    <property type="protein sequence ID" value="NKE09491.1"/>
    <property type="molecule type" value="Genomic_DNA"/>
</dbReference>
<gene>
    <name evidence="2" type="ORF">GTW58_05965</name>
</gene>
<keyword evidence="2" id="KW-0808">Transferase</keyword>
<organism evidence="2 3">
    <name type="scientific">Kocuria subflava</name>
    <dbReference type="NCBI Taxonomy" id="1736139"/>
    <lineage>
        <taxon>Bacteria</taxon>
        <taxon>Bacillati</taxon>
        <taxon>Actinomycetota</taxon>
        <taxon>Actinomycetes</taxon>
        <taxon>Micrococcales</taxon>
        <taxon>Micrococcaceae</taxon>
        <taxon>Kocuria</taxon>
    </lineage>
</organism>
<dbReference type="AlphaFoldDB" id="A0A846U400"/>
<evidence type="ECO:0000313" key="2">
    <source>
        <dbReference type="EMBL" id="NKE09491.1"/>
    </source>
</evidence>
<dbReference type="RefSeq" id="WP_119932870.1">
    <property type="nucleotide sequence ID" value="NZ_JAAVUN010000009.1"/>
</dbReference>
<proteinExistence type="predicted"/>
<dbReference type="Pfam" id="PF14542">
    <property type="entry name" value="Acetyltransf_CG"/>
    <property type="match status" value="1"/>
</dbReference>
<evidence type="ECO:0000259" key="1">
    <source>
        <dbReference type="PROSITE" id="PS51729"/>
    </source>
</evidence>
<dbReference type="PANTHER" id="PTHR31435:SF10">
    <property type="entry name" value="BSR4717 PROTEIN"/>
    <property type="match status" value="1"/>
</dbReference>
<dbReference type="InterPro" id="IPR016181">
    <property type="entry name" value="Acyl_CoA_acyltransferase"/>
</dbReference>
<reference evidence="2 3" key="1">
    <citation type="submission" date="2020-02" db="EMBL/GenBank/DDBJ databases">
        <authorList>
            <person name="Sun Q."/>
        </authorList>
    </citation>
    <scope>NUCLEOTIDE SEQUENCE [LARGE SCALE GENOMIC DNA]</scope>
    <source>
        <strain evidence="2 3">YIM 13062</strain>
    </source>
</reference>
<dbReference type="PANTHER" id="PTHR31435">
    <property type="entry name" value="PROTEIN NATD1"/>
    <property type="match status" value="1"/>
</dbReference>
<evidence type="ECO:0000313" key="3">
    <source>
        <dbReference type="Proteomes" id="UP000521379"/>
    </source>
</evidence>
<comment type="caution">
    <text evidence="2">The sequence shown here is derived from an EMBL/GenBank/DDBJ whole genome shotgun (WGS) entry which is preliminary data.</text>
</comment>
<dbReference type="Gene3D" id="3.40.630.30">
    <property type="match status" value="1"/>
</dbReference>
<accession>A0A846U400</accession>
<dbReference type="InterPro" id="IPR045057">
    <property type="entry name" value="Gcn5-rel_NAT"/>
</dbReference>
<dbReference type="InterPro" id="IPR031165">
    <property type="entry name" value="GNAT_YJDJ"/>
</dbReference>
<keyword evidence="3" id="KW-1185">Reference proteome</keyword>
<dbReference type="GO" id="GO:0016740">
    <property type="term" value="F:transferase activity"/>
    <property type="evidence" value="ECO:0007669"/>
    <property type="project" value="UniProtKB-KW"/>
</dbReference>
<dbReference type="PROSITE" id="PS51729">
    <property type="entry name" value="GNAT_YJDJ"/>
    <property type="match status" value="1"/>
</dbReference>